<dbReference type="EMBL" id="JRNQ01000073">
    <property type="protein sequence ID" value="KGF43600.1"/>
    <property type="molecule type" value="Genomic_DNA"/>
</dbReference>
<evidence type="ECO:0008006" key="3">
    <source>
        <dbReference type="Google" id="ProtNLM"/>
    </source>
</evidence>
<reference evidence="1 2" key="1">
    <citation type="submission" date="2014-07" db="EMBL/GenBank/DDBJ databases">
        <authorList>
            <person name="McCorrison J."/>
            <person name="Sanka R."/>
            <person name="Torralba M."/>
            <person name="Gillis M."/>
            <person name="Haft D.H."/>
            <person name="Methe B."/>
            <person name="Sutton G."/>
            <person name="Nelson K.E."/>
        </authorList>
    </citation>
    <scope>NUCLEOTIDE SEQUENCE [LARGE SCALE GENOMIC DNA]</scope>
    <source>
        <strain evidence="1 2">DNF00320</strain>
    </source>
</reference>
<dbReference type="RefSeq" id="WP_036868225.1">
    <property type="nucleotide sequence ID" value="NZ_JRNQ01000073.1"/>
</dbReference>
<evidence type="ECO:0000313" key="2">
    <source>
        <dbReference type="Proteomes" id="UP000029525"/>
    </source>
</evidence>
<gene>
    <name evidence="1" type="ORF">HMPREF0647_09585</name>
</gene>
<accession>A0A096A9G4</accession>
<protein>
    <recommendedName>
        <fullName evidence="3">Glycosyl transferase family 1 domain-containing protein</fullName>
    </recommendedName>
</protein>
<organism evidence="1 2">
    <name type="scientific">Prevotella bivia DNF00320</name>
    <dbReference type="NCBI Taxonomy" id="1401068"/>
    <lineage>
        <taxon>Bacteria</taxon>
        <taxon>Pseudomonadati</taxon>
        <taxon>Bacteroidota</taxon>
        <taxon>Bacteroidia</taxon>
        <taxon>Bacteroidales</taxon>
        <taxon>Prevotellaceae</taxon>
        <taxon>Prevotella</taxon>
    </lineage>
</organism>
<comment type="caution">
    <text evidence="1">The sequence shown here is derived from an EMBL/GenBank/DDBJ whole genome shotgun (WGS) entry which is preliminary data.</text>
</comment>
<dbReference type="OrthoDB" id="2051279at2"/>
<dbReference type="AlphaFoldDB" id="A0A096A9G4"/>
<sequence>MKYYIIFQPSIKSIGGEEMYTRNKIISAHEQGYTPIVIHENKGSRIFVEELRPFLKNYSILFKLPPSVFPKIILRRVIHKMLSWIPDYNEGECIIESHEVTGAEWAELLAAHIKAKHLAYMLLEHHCLNEYQYRFFKYKYDRKELVGITSETVPQMFEPYIPNIEGYFLKAYCNNTLADIDFDEKLKVGQADYTIGTIGRTNKEYVQPMLKAVIEFILQHKEKYFNFIYVGGAQDKDSEKNVIKKLSNIPNLKFYFTGLIYPIPIGLVKQMDVCLASSGSCMISDNCGIPTIAIDGNDYKGIGIFQKTCVHSLFRGENEPAIELEHLLNEVLIDKKFHKEDKTIFFEPDFTEHWAFVQKMSDKREYYDVRKIKYSFRNEVLWVAIREYLGNRSYLLITSVLERIRNLYSNIFKNNGKDKK</sequence>
<name>A0A096A9G4_9BACT</name>
<dbReference type="Proteomes" id="UP000029525">
    <property type="component" value="Unassembled WGS sequence"/>
</dbReference>
<evidence type="ECO:0000313" key="1">
    <source>
        <dbReference type="EMBL" id="KGF43600.1"/>
    </source>
</evidence>
<proteinExistence type="predicted"/>